<dbReference type="Gene3D" id="3.30.40.10">
    <property type="entry name" value="Zinc/RING finger domain, C3HC4 (zinc finger)"/>
    <property type="match status" value="1"/>
</dbReference>
<organism evidence="4 5">
    <name type="scientific">Trypanosoma conorhini</name>
    <dbReference type="NCBI Taxonomy" id="83891"/>
    <lineage>
        <taxon>Eukaryota</taxon>
        <taxon>Discoba</taxon>
        <taxon>Euglenozoa</taxon>
        <taxon>Kinetoplastea</taxon>
        <taxon>Metakinetoplastina</taxon>
        <taxon>Trypanosomatida</taxon>
        <taxon>Trypanosomatidae</taxon>
        <taxon>Trypanosoma</taxon>
    </lineage>
</organism>
<reference evidence="4 5" key="1">
    <citation type="journal article" date="2018" name="BMC Genomics">
        <title>Genomic comparison of Trypanosoma conorhini and Trypanosoma rangeli to Trypanosoma cruzi strains of high and low virulence.</title>
        <authorList>
            <person name="Bradwell K.R."/>
            <person name="Koparde V.N."/>
            <person name="Matveyev A.V."/>
            <person name="Serrano M.G."/>
            <person name="Alves J.M."/>
            <person name="Parikh H."/>
            <person name="Huang B."/>
            <person name="Lee V."/>
            <person name="Espinosa-Alvarez O."/>
            <person name="Ortiz P.A."/>
            <person name="Costa-Martins A.G."/>
            <person name="Teixeira M.M."/>
            <person name="Buck G.A."/>
        </authorList>
    </citation>
    <scope>NUCLEOTIDE SEQUENCE [LARGE SCALE GENOMIC DNA]</scope>
    <source>
        <strain evidence="4 5">025E</strain>
    </source>
</reference>
<dbReference type="GeneID" id="40315614"/>
<accession>A0A422Q748</accession>
<dbReference type="PROSITE" id="PS50089">
    <property type="entry name" value="ZF_RING_2"/>
    <property type="match status" value="1"/>
</dbReference>
<dbReference type="GO" id="GO:0016567">
    <property type="term" value="P:protein ubiquitination"/>
    <property type="evidence" value="ECO:0007669"/>
    <property type="project" value="TreeGrafter"/>
</dbReference>
<dbReference type="SMART" id="SM00184">
    <property type="entry name" value="RING"/>
    <property type="match status" value="1"/>
</dbReference>
<dbReference type="GO" id="GO:0008270">
    <property type="term" value="F:zinc ion binding"/>
    <property type="evidence" value="ECO:0007669"/>
    <property type="project" value="UniProtKB-KW"/>
</dbReference>
<keyword evidence="1" id="KW-0862">Zinc</keyword>
<dbReference type="PANTHER" id="PTHR22996:SF3">
    <property type="entry name" value="RING-TYPE E3 UBIQUITIN TRANSFERASE"/>
    <property type="match status" value="1"/>
</dbReference>
<keyword evidence="1" id="KW-0863">Zinc-finger</keyword>
<keyword evidence="5" id="KW-1185">Reference proteome</keyword>
<comment type="caution">
    <text evidence="4">The sequence shown here is derived from an EMBL/GenBank/DDBJ whole genome shotgun (WGS) entry which is preliminary data.</text>
</comment>
<protein>
    <recommendedName>
        <fullName evidence="3">RING-type domain-containing protein</fullName>
    </recommendedName>
</protein>
<dbReference type="InterPro" id="IPR013083">
    <property type="entry name" value="Znf_RING/FYVE/PHD"/>
</dbReference>
<evidence type="ECO:0000256" key="2">
    <source>
        <dbReference type="SAM" id="MobiDB-lite"/>
    </source>
</evidence>
<evidence type="ECO:0000313" key="4">
    <source>
        <dbReference type="EMBL" id="RNF25792.1"/>
    </source>
</evidence>
<evidence type="ECO:0000259" key="3">
    <source>
        <dbReference type="PROSITE" id="PS50089"/>
    </source>
</evidence>
<dbReference type="SUPFAM" id="SSF57850">
    <property type="entry name" value="RING/U-box"/>
    <property type="match status" value="1"/>
</dbReference>
<dbReference type="Proteomes" id="UP000284403">
    <property type="component" value="Unassembled WGS sequence"/>
</dbReference>
<dbReference type="OrthoDB" id="1711136at2759"/>
<evidence type="ECO:0000256" key="1">
    <source>
        <dbReference type="PROSITE-ProRule" id="PRU00175"/>
    </source>
</evidence>
<dbReference type="InterPro" id="IPR001841">
    <property type="entry name" value="Znf_RING"/>
</dbReference>
<keyword evidence="1" id="KW-0479">Metal-binding</keyword>
<dbReference type="GO" id="GO:0061630">
    <property type="term" value="F:ubiquitin protein ligase activity"/>
    <property type="evidence" value="ECO:0007669"/>
    <property type="project" value="UniProtKB-EC"/>
</dbReference>
<feature type="compositionally biased region" description="Low complexity" evidence="2">
    <location>
        <begin position="28"/>
        <end position="46"/>
    </location>
</feature>
<proteinExistence type="predicted"/>
<feature type="region of interest" description="Disordered" evidence="2">
    <location>
        <begin position="1"/>
        <end position="109"/>
    </location>
</feature>
<dbReference type="AlphaFoldDB" id="A0A422Q748"/>
<name>A0A422Q748_9TRYP</name>
<evidence type="ECO:0000313" key="5">
    <source>
        <dbReference type="Proteomes" id="UP000284403"/>
    </source>
</evidence>
<gene>
    <name evidence="4" type="ORF">Tco025E_02003</name>
</gene>
<dbReference type="PANTHER" id="PTHR22996">
    <property type="entry name" value="MAHOGUNIN"/>
    <property type="match status" value="1"/>
</dbReference>
<feature type="compositionally biased region" description="Low complexity" evidence="2">
    <location>
        <begin position="68"/>
        <end position="107"/>
    </location>
</feature>
<dbReference type="InterPro" id="IPR045194">
    <property type="entry name" value="MGRN1/RNF157-like"/>
</dbReference>
<dbReference type="Pfam" id="PF13920">
    <property type="entry name" value="zf-C3HC4_3"/>
    <property type="match status" value="1"/>
</dbReference>
<dbReference type="RefSeq" id="XP_029230998.1">
    <property type="nucleotide sequence ID" value="XM_029368939.1"/>
</dbReference>
<dbReference type="EMBL" id="MKKU01000072">
    <property type="protein sequence ID" value="RNF25792.1"/>
    <property type="molecule type" value="Genomic_DNA"/>
</dbReference>
<feature type="domain" description="RING-type" evidence="3">
    <location>
        <begin position="315"/>
        <end position="354"/>
    </location>
</feature>
<sequence length="372" mass="41048">MGGNSSRERRAQRRNHGGAVTPPVNMPQHLANQYNQRQQQQNSGNNVPAAANQDPSRPAAMAPPPPQQQQQQQQPQQQQPPAGNNESNNSAPNNTNANTNNTSANNNQRGVQEGQIVKMLATIDASSVSYDPDVQRLKFRVTSVCPFLSYEIHTGVKEFIKGGEVYYMPNKPKMEPPRLTLEGPQENREINVRIDVSKLEEKERVYNKHYPKQQPCVIVLRYRVKELRRQDDSAANSSPVEEIVEHTEHTAVDLAETPKRRVISQIITAGGSAYVVEDLFGVDGDAPGAAGGHPEVMLGTTIVPHEGEEDEDGLCVICLTMPKDTAVMPCRHMCLCKNCAQELMRHTPKCPVCRGSVSTLLHMPSLTENASP</sequence>